<accession>A0A3Q4GA65</accession>
<organism evidence="1 2">
    <name type="scientific">Neolamprologus brichardi</name>
    <name type="common">Fairy cichlid</name>
    <name type="synonym">Lamprologus brichardi</name>
    <dbReference type="NCBI Taxonomy" id="32507"/>
    <lineage>
        <taxon>Eukaryota</taxon>
        <taxon>Metazoa</taxon>
        <taxon>Chordata</taxon>
        <taxon>Craniata</taxon>
        <taxon>Vertebrata</taxon>
        <taxon>Euteleostomi</taxon>
        <taxon>Actinopterygii</taxon>
        <taxon>Neopterygii</taxon>
        <taxon>Teleostei</taxon>
        <taxon>Neoteleostei</taxon>
        <taxon>Acanthomorphata</taxon>
        <taxon>Ovalentaria</taxon>
        <taxon>Cichlomorphae</taxon>
        <taxon>Cichliformes</taxon>
        <taxon>Cichlidae</taxon>
        <taxon>African cichlids</taxon>
        <taxon>Pseudocrenilabrinae</taxon>
        <taxon>Lamprologini</taxon>
        <taxon>Neolamprologus</taxon>
    </lineage>
</organism>
<evidence type="ECO:0008006" key="3">
    <source>
        <dbReference type="Google" id="ProtNLM"/>
    </source>
</evidence>
<dbReference type="Proteomes" id="UP000261580">
    <property type="component" value="Unassembled WGS sequence"/>
</dbReference>
<dbReference type="Bgee" id="ENSNBRG00000004280">
    <property type="expression patterns" value="Expressed in liver"/>
</dbReference>
<evidence type="ECO:0000313" key="1">
    <source>
        <dbReference type="Ensembl" id="ENSNBRP00000005386.1"/>
    </source>
</evidence>
<reference evidence="1" key="2">
    <citation type="submission" date="2025-09" db="UniProtKB">
        <authorList>
            <consortium name="Ensembl"/>
        </authorList>
    </citation>
    <scope>IDENTIFICATION</scope>
</reference>
<proteinExistence type="predicted"/>
<evidence type="ECO:0000313" key="2">
    <source>
        <dbReference type="Proteomes" id="UP000261580"/>
    </source>
</evidence>
<dbReference type="AlphaFoldDB" id="A0A3Q4GA65"/>
<sequence length="42" mass="4870">MFWQDNASSHTARVVQTFLNQEHIQTLPWLAFSPSMSLIEHA</sequence>
<reference evidence="1" key="1">
    <citation type="submission" date="2025-08" db="UniProtKB">
        <authorList>
            <consortium name="Ensembl"/>
        </authorList>
    </citation>
    <scope>IDENTIFICATION</scope>
</reference>
<name>A0A3Q4GA65_NEOBR</name>
<keyword evidence="2" id="KW-1185">Reference proteome</keyword>
<dbReference type="InterPro" id="IPR036397">
    <property type="entry name" value="RNaseH_sf"/>
</dbReference>
<dbReference type="GeneTree" id="ENSGT00990000204818"/>
<protein>
    <recommendedName>
        <fullName evidence="3">Tc1-like transposase DDE domain-containing protein</fullName>
    </recommendedName>
</protein>
<dbReference type="Ensembl" id="ENSNBRT00000005548.1">
    <property type="protein sequence ID" value="ENSNBRP00000005386.1"/>
    <property type="gene ID" value="ENSNBRG00000004280.1"/>
</dbReference>
<dbReference type="Gene3D" id="3.30.420.10">
    <property type="entry name" value="Ribonuclease H-like superfamily/Ribonuclease H"/>
    <property type="match status" value="1"/>
</dbReference>
<dbReference type="GO" id="GO:0003676">
    <property type="term" value="F:nucleic acid binding"/>
    <property type="evidence" value="ECO:0007669"/>
    <property type="project" value="InterPro"/>
</dbReference>